<keyword evidence="4" id="KW-0967">Endosome</keyword>
<feature type="region of interest" description="Disordered" evidence="9">
    <location>
        <begin position="362"/>
        <end position="409"/>
    </location>
</feature>
<evidence type="ECO:0000256" key="7">
    <source>
        <dbReference type="ARBA" id="ARBA00023121"/>
    </source>
</evidence>
<dbReference type="GO" id="GO:0006914">
    <property type="term" value="P:autophagy"/>
    <property type="evidence" value="ECO:0007669"/>
    <property type="project" value="UniProtKB-KW"/>
</dbReference>
<dbReference type="GO" id="GO:0035091">
    <property type="term" value="F:phosphatidylinositol binding"/>
    <property type="evidence" value="ECO:0007669"/>
    <property type="project" value="InterPro"/>
</dbReference>
<comment type="subcellular location">
    <subcellularLocation>
        <location evidence="1">Endosome membrane</location>
        <topology evidence="1">Peripheral membrane protein</topology>
    </subcellularLocation>
</comment>
<keyword evidence="5" id="KW-0653">Protein transport</keyword>
<dbReference type="InterPro" id="IPR044106">
    <property type="entry name" value="PX_Snx41/Atg20"/>
</dbReference>
<dbReference type="GO" id="GO:0010008">
    <property type="term" value="C:endosome membrane"/>
    <property type="evidence" value="ECO:0007669"/>
    <property type="project" value="UniProtKB-SubCell"/>
</dbReference>
<dbReference type="AlphaFoldDB" id="A0A1E4TMK5"/>
<dbReference type="InterPro" id="IPR036871">
    <property type="entry name" value="PX_dom_sf"/>
</dbReference>
<dbReference type="OrthoDB" id="289314at2759"/>
<feature type="compositionally biased region" description="Basic and acidic residues" evidence="9">
    <location>
        <begin position="366"/>
        <end position="375"/>
    </location>
</feature>
<dbReference type="Gene3D" id="3.30.1520.10">
    <property type="entry name" value="Phox-like domain"/>
    <property type="match status" value="1"/>
</dbReference>
<gene>
    <name evidence="11" type="ORF">CANCADRAFT_95560</name>
</gene>
<dbReference type="GO" id="GO:0005829">
    <property type="term" value="C:cytosol"/>
    <property type="evidence" value="ECO:0007669"/>
    <property type="project" value="GOC"/>
</dbReference>
<dbReference type="GO" id="GO:0015031">
    <property type="term" value="P:protein transport"/>
    <property type="evidence" value="ECO:0007669"/>
    <property type="project" value="UniProtKB-KW"/>
</dbReference>
<dbReference type="InterPro" id="IPR001683">
    <property type="entry name" value="PX_dom"/>
</dbReference>
<evidence type="ECO:0000256" key="4">
    <source>
        <dbReference type="ARBA" id="ARBA00022753"/>
    </source>
</evidence>
<keyword evidence="7" id="KW-0446">Lipid-binding</keyword>
<feature type="domain" description="PX" evidence="10">
    <location>
        <begin position="54"/>
        <end position="171"/>
    </location>
</feature>
<accession>A0A1E4TMK5</accession>
<dbReference type="Pfam" id="PF00787">
    <property type="entry name" value="PX"/>
    <property type="match status" value="1"/>
</dbReference>
<dbReference type="PROSITE" id="PS50195">
    <property type="entry name" value="PX"/>
    <property type="match status" value="1"/>
</dbReference>
<evidence type="ECO:0000256" key="8">
    <source>
        <dbReference type="ARBA" id="ARBA00023136"/>
    </source>
</evidence>
<sequence length="518" mass="57924">MADFEDNNPFADSDRPMSDTESHNDVDAQIATESQATRRHFASRIEHILEEFPDITAQIIDAGKNREGGGSGYIAYTIRIDNVSTRRRYSEFESLRACLEKMFPTEVIPPIPEKHSMTDYAASPTKAKEDVNIIQHRQRMLTVFLNRCLRNPRIRGCSVFQRFLDPNVSWSEVLNDSPVIDLPKSVLKAPPTQPWNPTPAHQYLPIPSGSSKKVVADPSFVAMEENSKEYEAVISNGLEKVNRRLLKHLRSLSTDLSALGAAYNAYSLSESIPDVSAALERTGQAVDSGFLNTKELVDSLSSSFSEPLAESAQMATATRSVLRYARQRQLQYEQTAESLAQKKGLLETLENSEAQAERINSVLRQNSREPSEPLRAESVLPADSADRETETEASVEQFPPTHAESNVSKKASFKFPGINKLNDALHGIIDHDPEATRRNTIGKTREQISQLQEAVVVAKEDSEKTKELVKEGLMDSHKTKLNDLRAIMIAFAKCQLEWSKANASLWREVQEQAEKISI</sequence>
<evidence type="ECO:0000256" key="6">
    <source>
        <dbReference type="ARBA" id="ARBA00023006"/>
    </source>
</evidence>
<dbReference type="SUPFAM" id="SSF64268">
    <property type="entry name" value="PX domain"/>
    <property type="match status" value="1"/>
</dbReference>
<dbReference type="InterPro" id="IPR027267">
    <property type="entry name" value="AH/BAR_dom_sf"/>
</dbReference>
<evidence type="ECO:0000256" key="2">
    <source>
        <dbReference type="ARBA" id="ARBA00010883"/>
    </source>
</evidence>
<keyword evidence="6" id="KW-0072">Autophagy</keyword>
<dbReference type="SMART" id="SM00312">
    <property type="entry name" value="PX"/>
    <property type="match status" value="1"/>
</dbReference>
<dbReference type="Gene3D" id="1.20.1270.60">
    <property type="entry name" value="Arfaptin homology (AH) domain/BAR domain"/>
    <property type="match status" value="1"/>
</dbReference>
<proteinExistence type="inferred from homology"/>
<dbReference type="GO" id="GO:0042147">
    <property type="term" value="P:retrograde transport, endosome to Golgi"/>
    <property type="evidence" value="ECO:0007669"/>
    <property type="project" value="InterPro"/>
</dbReference>
<evidence type="ECO:0000313" key="12">
    <source>
        <dbReference type="Proteomes" id="UP000095023"/>
    </source>
</evidence>
<comment type="similarity">
    <text evidence="2">Belongs to the sorting nexin family.</text>
</comment>
<evidence type="ECO:0000313" key="11">
    <source>
        <dbReference type="EMBL" id="ODV92969.1"/>
    </source>
</evidence>
<protein>
    <recommendedName>
        <fullName evidence="10">PX domain-containing protein</fullName>
    </recommendedName>
</protein>
<feature type="region of interest" description="Disordered" evidence="9">
    <location>
        <begin position="1"/>
        <end position="26"/>
    </location>
</feature>
<dbReference type="InterPro" id="IPR051079">
    <property type="entry name" value="Sorting_Nexin_Autophagy"/>
</dbReference>
<dbReference type="EMBL" id="KV453841">
    <property type="protein sequence ID" value="ODV92969.1"/>
    <property type="molecule type" value="Genomic_DNA"/>
</dbReference>
<feature type="compositionally biased region" description="Basic and acidic residues" evidence="9">
    <location>
        <begin position="12"/>
        <end position="26"/>
    </location>
</feature>
<dbReference type="CDD" id="cd06867">
    <property type="entry name" value="PX_SNX41_42"/>
    <property type="match status" value="1"/>
</dbReference>
<dbReference type="Proteomes" id="UP000095023">
    <property type="component" value="Unassembled WGS sequence"/>
</dbReference>
<evidence type="ECO:0000256" key="3">
    <source>
        <dbReference type="ARBA" id="ARBA00022448"/>
    </source>
</evidence>
<keyword evidence="12" id="KW-1185">Reference proteome</keyword>
<evidence type="ECO:0000256" key="1">
    <source>
        <dbReference type="ARBA" id="ARBA00004481"/>
    </source>
</evidence>
<keyword evidence="8" id="KW-0472">Membrane</keyword>
<evidence type="ECO:0000256" key="9">
    <source>
        <dbReference type="SAM" id="MobiDB-lite"/>
    </source>
</evidence>
<organism evidence="11 12">
    <name type="scientific">Tortispora caseinolytica NRRL Y-17796</name>
    <dbReference type="NCBI Taxonomy" id="767744"/>
    <lineage>
        <taxon>Eukaryota</taxon>
        <taxon>Fungi</taxon>
        <taxon>Dikarya</taxon>
        <taxon>Ascomycota</taxon>
        <taxon>Saccharomycotina</taxon>
        <taxon>Trigonopsidomycetes</taxon>
        <taxon>Trigonopsidales</taxon>
        <taxon>Trigonopsidaceae</taxon>
        <taxon>Tortispora</taxon>
    </lineage>
</organism>
<evidence type="ECO:0000256" key="5">
    <source>
        <dbReference type="ARBA" id="ARBA00022927"/>
    </source>
</evidence>
<evidence type="ECO:0000259" key="10">
    <source>
        <dbReference type="PROSITE" id="PS50195"/>
    </source>
</evidence>
<reference evidence="12" key="1">
    <citation type="submission" date="2016-02" db="EMBL/GenBank/DDBJ databases">
        <title>Comparative genomics of biotechnologically important yeasts.</title>
        <authorList>
            <consortium name="DOE Joint Genome Institute"/>
            <person name="Riley R."/>
            <person name="Haridas S."/>
            <person name="Wolfe K.H."/>
            <person name="Lopes M.R."/>
            <person name="Hittinger C.T."/>
            <person name="Goker M."/>
            <person name="Salamov A."/>
            <person name="Wisecaver J."/>
            <person name="Long T.M."/>
            <person name="Aerts A.L."/>
            <person name="Barry K."/>
            <person name="Choi C."/>
            <person name="Clum A."/>
            <person name="Coughlan A.Y."/>
            <person name="Deshpande S."/>
            <person name="Douglass A.P."/>
            <person name="Hanson S.J."/>
            <person name="Klenk H.-P."/>
            <person name="Labutti K."/>
            <person name="Lapidus A."/>
            <person name="Lindquist E."/>
            <person name="Lipzen A."/>
            <person name="Meier-Kolthoff J.P."/>
            <person name="Ohm R.A."/>
            <person name="Otillar R.P."/>
            <person name="Pangilinan J."/>
            <person name="Peng Y."/>
            <person name="Rokas A."/>
            <person name="Rosa C.A."/>
            <person name="Scheuner C."/>
            <person name="Sibirny A.A."/>
            <person name="Slot J.C."/>
            <person name="Stielow J.B."/>
            <person name="Sun H."/>
            <person name="Kurtzman C.P."/>
            <person name="Blackwell M."/>
            <person name="Jeffries T.W."/>
            <person name="Grigoriev I.V."/>
        </authorList>
    </citation>
    <scope>NUCLEOTIDE SEQUENCE [LARGE SCALE GENOMIC DNA]</scope>
    <source>
        <strain evidence="12">NRRL Y-17796</strain>
    </source>
</reference>
<keyword evidence="3" id="KW-0813">Transport</keyword>
<name>A0A1E4TMK5_9ASCO</name>
<dbReference type="PANTHER" id="PTHR46979:SF2">
    <property type="entry name" value="SORTING NEXIN-41"/>
    <property type="match status" value="1"/>
</dbReference>
<dbReference type="PANTHER" id="PTHR46979">
    <property type="entry name" value="SORTING NEXIN-41"/>
    <property type="match status" value="1"/>
</dbReference>